<name>A0A0G0QPJ0_9BACT</name>
<sequence>MPDNGPKELRRDTENTPPEWVEIEGEVELILHFVPMGRGVKVESRYASDRAIARNPSQRLTDPEYEACRKMAQFILHPPSAERPRYADVDLLDDDKVIVTVTTTVTTKEIPQSVVQPASPTEQLDLFGKKLPF</sequence>
<dbReference type="STRING" id="1619013.UT41_C0002G0089"/>
<dbReference type="AlphaFoldDB" id="A0A0G0QPJ0"/>
<dbReference type="Proteomes" id="UP000034665">
    <property type="component" value="Unassembled WGS sequence"/>
</dbReference>
<proteinExistence type="predicted"/>
<dbReference type="EMBL" id="LBWR01000002">
    <property type="protein sequence ID" value="KKR12315.1"/>
    <property type="molecule type" value="Genomic_DNA"/>
</dbReference>
<reference evidence="1 2" key="1">
    <citation type="journal article" date="2015" name="Nature">
        <title>rRNA introns, odd ribosomes, and small enigmatic genomes across a large radiation of phyla.</title>
        <authorList>
            <person name="Brown C.T."/>
            <person name="Hug L.A."/>
            <person name="Thomas B.C."/>
            <person name="Sharon I."/>
            <person name="Castelle C.J."/>
            <person name="Singh A."/>
            <person name="Wilkins M.J."/>
            <person name="Williams K.H."/>
            <person name="Banfield J.F."/>
        </authorList>
    </citation>
    <scope>NUCLEOTIDE SEQUENCE [LARGE SCALE GENOMIC DNA]</scope>
</reference>
<comment type="caution">
    <text evidence="1">The sequence shown here is derived from an EMBL/GenBank/DDBJ whole genome shotgun (WGS) entry which is preliminary data.</text>
</comment>
<gene>
    <name evidence="1" type="ORF">UT41_C0002G0089</name>
</gene>
<evidence type="ECO:0000313" key="2">
    <source>
        <dbReference type="Proteomes" id="UP000034665"/>
    </source>
</evidence>
<accession>A0A0G0QPJ0</accession>
<organism evidence="1 2">
    <name type="scientific">Candidatus Wolfebacteria bacterium GW2011_GWC2_39_22</name>
    <dbReference type="NCBI Taxonomy" id="1619013"/>
    <lineage>
        <taxon>Bacteria</taxon>
        <taxon>Candidatus Wolfeibacteriota</taxon>
    </lineage>
</organism>
<protein>
    <submittedName>
        <fullName evidence="1">Uncharacterized protein</fullName>
    </submittedName>
</protein>
<evidence type="ECO:0000313" key="1">
    <source>
        <dbReference type="EMBL" id="KKR12315.1"/>
    </source>
</evidence>